<evidence type="ECO:0000313" key="4">
    <source>
        <dbReference type="Proteomes" id="UP000283666"/>
    </source>
</evidence>
<dbReference type="EMBL" id="NWZY01000089">
    <property type="protein sequence ID" value="RQK74832.1"/>
    <property type="molecule type" value="Genomic_DNA"/>
</dbReference>
<dbReference type="EMBL" id="NVYQ01000220">
    <property type="protein sequence ID" value="RGB12958.1"/>
    <property type="molecule type" value="Genomic_DNA"/>
</dbReference>
<evidence type="ECO:0000313" key="2">
    <source>
        <dbReference type="EMBL" id="RQK74832.1"/>
    </source>
</evidence>
<gene>
    <name evidence="1" type="ORF">CIJ84_12580</name>
    <name evidence="2" type="ORF">COH52_13540</name>
</gene>
<dbReference type="AlphaFoldDB" id="A0A2J1T5U7"/>
<protein>
    <submittedName>
        <fullName evidence="2">Hemolysin B</fullName>
    </submittedName>
</protein>
<evidence type="ECO:0000313" key="1">
    <source>
        <dbReference type="EMBL" id="RGB12958.1"/>
    </source>
</evidence>
<dbReference type="Proteomes" id="UP000260504">
    <property type="component" value="Unassembled WGS sequence"/>
</dbReference>
<dbReference type="Gene3D" id="3.90.70.10">
    <property type="entry name" value="Cysteine proteinases"/>
    <property type="match status" value="1"/>
</dbReference>
<name>A0A2J1T5U7_NEIME</name>
<sequence length="85" mass="9394">MFLYIPLPTVIAIQSNIMAIVSTPHPALSALIILAHYHGIAAKSLGLKAKVVRQPVKRLAMVTLPALVWCDDGNHFKEKWLFSAF</sequence>
<dbReference type="Proteomes" id="UP000283666">
    <property type="component" value="Unassembled WGS sequence"/>
</dbReference>
<comment type="caution">
    <text evidence="2">The sequence shown here is derived from an EMBL/GenBank/DDBJ whole genome shotgun (WGS) entry which is preliminary data.</text>
</comment>
<accession>A0A2J1T5U7</accession>
<reference evidence="1 3" key="1">
    <citation type="submission" date="2017-08" db="EMBL/GenBank/DDBJ databases">
        <title>Meningococcal Conjunctivitis and Endemic Carriage at a Military Recruit Training Center.</title>
        <authorList>
            <person name="Bobb A.J."/>
            <person name="Galac M.R."/>
            <person name="Snesrud E."/>
            <person name="Clagett C.D."/>
        </authorList>
    </citation>
    <scope>NUCLEOTIDE SEQUENCE [LARGE SCALE GENOMIC DNA]</scope>
    <source>
        <strain evidence="1 3">MRSN431200</strain>
    </source>
</reference>
<evidence type="ECO:0000313" key="3">
    <source>
        <dbReference type="Proteomes" id="UP000260504"/>
    </source>
</evidence>
<reference evidence="2 4" key="2">
    <citation type="submission" date="2017-09" db="EMBL/GenBank/DDBJ databases">
        <title>Phenotypic and genotypic characterization of Colombian isolates of Neisseria meningitidis recovered from invasive disease.</title>
        <authorList>
            <person name="Duarte C."/>
            <person name="Gabastou J.M."/>
            <person name="Moreno J."/>
        </authorList>
    </citation>
    <scope>NUCLEOTIDE SEQUENCE [LARGE SCALE GENOMIC DNA]</scope>
    <source>
        <strain evidence="2 4">INS-Nm1012</strain>
    </source>
</reference>
<organism evidence="2 4">
    <name type="scientific">Neisseria meningitidis</name>
    <dbReference type="NCBI Taxonomy" id="487"/>
    <lineage>
        <taxon>Bacteria</taxon>
        <taxon>Pseudomonadati</taxon>
        <taxon>Pseudomonadota</taxon>
        <taxon>Betaproteobacteria</taxon>
        <taxon>Neisseriales</taxon>
        <taxon>Neisseriaceae</taxon>
        <taxon>Neisseria</taxon>
    </lineage>
</organism>
<proteinExistence type="predicted"/>